<dbReference type="Pfam" id="PF09179">
    <property type="entry name" value="TilS"/>
    <property type="match status" value="1"/>
</dbReference>
<comment type="function">
    <text evidence="8">Ligates lysine onto the cytidine present at position 34 of the AUA codon-specific tRNA(Ile) that contains the anticodon CAU, in an ATP-dependent manner. Cytidine is converted to lysidine, thus changing the amino acid specificity of the tRNA from methionine to isoleucine.</text>
</comment>
<keyword evidence="5 8" id="KW-0547">Nucleotide-binding</keyword>
<dbReference type="Gene3D" id="3.40.50.620">
    <property type="entry name" value="HUPs"/>
    <property type="match status" value="1"/>
</dbReference>
<dbReference type="SUPFAM" id="SSF52402">
    <property type="entry name" value="Adenine nucleotide alpha hydrolases-like"/>
    <property type="match status" value="1"/>
</dbReference>
<dbReference type="GO" id="GO:0006400">
    <property type="term" value="P:tRNA modification"/>
    <property type="evidence" value="ECO:0007669"/>
    <property type="project" value="UniProtKB-UniRule"/>
</dbReference>
<evidence type="ECO:0000256" key="2">
    <source>
        <dbReference type="ARBA" id="ARBA00022490"/>
    </source>
</evidence>
<evidence type="ECO:0000313" key="10">
    <source>
        <dbReference type="EMBL" id="MBC5852476.1"/>
    </source>
</evidence>
<dbReference type="InterPro" id="IPR014729">
    <property type="entry name" value="Rossmann-like_a/b/a_fold"/>
</dbReference>
<gene>
    <name evidence="8 10" type="primary">tilS</name>
    <name evidence="10" type="ORF">H8Q88_16355</name>
</gene>
<comment type="catalytic activity">
    <reaction evidence="7 8">
        <text>cytidine(34) in tRNA(Ile2) + L-lysine + ATP = lysidine(34) in tRNA(Ile2) + AMP + diphosphate + H(+)</text>
        <dbReference type="Rhea" id="RHEA:43744"/>
        <dbReference type="Rhea" id="RHEA-COMP:10625"/>
        <dbReference type="Rhea" id="RHEA-COMP:10670"/>
        <dbReference type="ChEBI" id="CHEBI:15378"/>
        <dbReference type="ChEBI" id="CHEBI:30616"/>
        <dbReference type="ChEBI" id="CHEBI:32551"/>
        <dbReference type="ChEBI" id="CHEBI:33019"/>
        <dbReference type="ChEBI" id="CHEBI:82748"/>
        <dbReference type="ChEBI" id="CHEBI:83665"/>
        <dbReference type="ChEBI" id="CHEBI:456215"/>
        <dbReference type="EC" id="6.3.4.19"/>
    </reaction>
</comment>
<dbReference type="PANTHER" id="PTHR43033">
    <property type="entry name" value="TRNA(ILE)-LYSIDINE SYNTHASE-RELATED"/>
    <property type="match status" value="1"/>
</dbReference>
<evidence type="ECO:0000256" key="8">
    <source>
        <dbReference type="HAMAP-Rule" id="MF_01161"/>
    </source>
</evidence>
<comment type="caution">
    <text evidence="10">The sequence shown here is derived from an EMBL/GenBank/DDBJ whole genome shotgun (WGS) entry which is preliminary data.</text>
</comment>
<dbReference type="RefSeq" id="WP_187004276.1">
    <property type="nucleotide sequence ID" value="NZ_JACRTU010000021.1"/>
</dbReference>
<dbReference type="HAMAP" id="MF_01161">
    <property type="entry name" value="tRNA_Ile_lys_synt"/>
    <property type="match status" value="1"/>
</dbReference>
<dbReference type="Pfam" id="PF01171">
    <property type="entry name" value="ATP_bind_3"/>
    <property type="match status" value="1"/>
</dbReference>
<dbReference type="GO" id="GO:0032267">
    <property type="term" value="F:tRNA(Ile)-lysidine synthase activity"/>
    <property type="evidence" value="ECO:0007669"/>
    <property type="project" value="UniProtKB-EC"/>
</dbReference>
<dbReference type="AlphaFoldDB" id="A0A9X0RCK0"/>
<feature type="binding site" evidence="8">
    <location>
        <begin position="24"/>
        <end position="29"/>
    </location>
    <ligand>
        <name>ATP</name>
        <dbReference type="ChEBI" id="CHEBI:30616"/>
    </ligand>
</feature>
<evidence type="ECO:0000256" key="5">
    <source>
        <dbReference type="ARBA" id="ARBA00022741"/>
    </source>
</evidence>
<name>A0A9X0RCK0_VIBME</name>
<dbReference type="Pfam" id="PF11734">
    <property type="entry name" value="TilS_C"/>
    <property type="match status" value="1"/>
</dbReference>
<evidence type="ECO:0000256" key="4">
    <source>
        <dbReference type="ARBA" id="ARBA00022694"/>
    </source>
</evidence>
<comment type="subcellular location">
    <subcellularLocation>
        <location evidence="1 8">Cytoplasm</location>
    </subcellularLocation>
</comment>
<comment type="similarity">
    <text evidence="8">Belongs to the tRNA(Ile)-lysidine synthase family.</text>
</comment>
<proteinExistence type="inferred from homology"/>
<keyword evidence="6 8" id="KW-0067">ATP-binding</keyword>
<sequence length="448" mass="51127">MDLYRHFSHQLQAHDPKDLVLALSGGVDSRVLLHLLAQYRDQYAVNVRAVHVHHGLSHNADHWVEQCRTWCHQNHILFDVEYVTLDRNSGESLEKLARDARYRVLAQYVNQQDTLLLGHHADDQLETFLLALKRGSGPKGLSAMAACASFSQGQLLRPLLAVTRQQIEQFAQCHQLSSVNDESNADLRYDRNFLRHQVAPILTQRWPSFRQAVQRSAELCAEQETLIEELLAEKLANMINSDGALSIQGLKECSDAMRRQLIRAWLAKQQRVLPSRQHTEMIWNQVALAEAGANPILHLKAYDIRRFNDLLFCVTSVADISEWRQKIRLDTPLVLPDQLGKLTLSLDRQGNIRLPEEPEALQVIFDPTGLSACPVGRAGSRKLKKLFQEYAIPSWQRRRMPILLEHDRVIAIADLFVDRDFSGQECRLLWDKSSITALDGNERKQGNA</sequence>
<evidence type="ECO:0000259" key="9">
    <source>
        <dbReference type="SMART" id="SM00977"/>
    </source>
</evidence>
<keyword evidence="2 8" id="KW-0963">Cytoplasm</keyword>
<dbReference type="SUPFAM" id="SSF82829">
    <property type="entry name" value="MesJ substrate recognition domain-like"/>
    <property type="match status" value="1"/>
</dbReference>
<dbReference type="CDD" id="cd01992">
    <property type="entry name" value="TilS_N"/>
    <property type="match status" value="1"/>
</dbReference>
<dbReference type="InterPro" id="IPR012796">
    <property type="entry name" value="Lysidine-tRNA-synth_C"/>
</dbReference>
<dbReference type="Gene3D" id="1.20.59.20">
    <property type="match status" value="1"/>
</dbReference>
<dbReference type="InterPro" id="IPR012094">
    <property type="entry name" value="tRNA_Ile_lys_synt"/>
</dbReference>
<keyword evidence="4 8" id="KW-0819">tRNA processing</keyword>
<dbReference type="InterPro" id="IPR012795">
    <property type="entry name" value="tRNA_Ile_lys_synt_N"/>
</dbReference>
<reference evidence="10" key="1">
    <citation type="submission" date="2020-08" db="EMBL/GenBank/DDBJ databases">
        <title>Genome Sequencing and Pan-Genome Analysis of Migratory bird Vibrio Strains, Inner Mongolia.</title>
        <authorList>
            <person name="Zheng L."/>
        </authorList>
    </citation>
    <scope>NUCLEOTIDE SEQUENCE</scope>
    <source>
        <strain evidence="10">M13F</strain>
    </source>
</reference>
<accession>A0A9X0RCK0</accession>
<dbReference type="Proteomes" id="UP000615796">
    <property type="component" value="Unassembled WGS sequence"/>
</dbReference>
<evidence type="ECO:0000256" key="7">
    <source>
        <dbReference type="ARBA" id="ARBA00048539"/>
    </source>
</evidence>
<dbReference type="SUPFAM" id="SSF56037">
    <property type="entry name" value="PheT/TilS domain"/>
    <property type="match status" value="1"/>
</dbReference>
<dbReference type="NCBIfam" id="TIGR02432">
    <property type="entry name" value="lysidine_TilS_N"/>
    <property type="match status" value="1"/>
</dbReference>
<protein>
    <recommendedName>
        <fullName evidence="8">tRNA(Ile)-lysidine synthase</fullName>
        <ecNumber evidence="8">6.3.4.19</ecNumber>
    </recommendedName>
    <alternativeName>
        <fullName evidence="8">tRNA(Ile)-2-lysyl-cytidine synthase</fullName>
    </alternativeName>
    <alternativeName>
        <fullName evidence="8">tRNA(Ile)-lysidine synthetase</fullName>
    </alternativeName>
</protein>
<dbReference type="PANTHER" id="PTHR43033:SF1">
    <property type="entry name" value="TRNA(ILE)-LYSIDINE SYNTHASE-RELATED"/>
    <property type="match status" value="1"/>
</dbReference>
<evidence type="ECO:0000256" key="3">
    <source>
        <dbReference type="ARBA" id="ARBA00022598"/>
    </source>
</evidence>
<keyword evidence="3 8" id="KW-0436">Ligase</keyword>
<dbReference type="GO" id="GO:0005737">
    <property type="term" value="C:cytoplasm"/>
    <property type="evidence" value="ECO:0007669"/>
    <property type="project" value="UniProtKB-SubCell"/>
</dbReference>
<feature type="domain" description="Lysidine-tRNA(Ile) synthetase C-terminal" evidence="9">
    <location>
        <begin position="361"/>
        <end position="430"/>
    </location>
</feature>
<dbReference type="SMART" id="SM00977">
    <property type="entry name" value="TilS_C"/>
    <property type="match status" value="1"/>
</dbReference>
<organism evidence="10 11">
    <name type="scientific">Vibrio metschnikovii</name>
    <dbReference type="NCBI Taxonomy" id="28172"/>
    <lineage>
        <taxon>Bacteria</taxon>
        <taxon>Pseudomonadati</taxon>
        <taxon>Pseudomonadota</taxon>
        <taxon>Gammaproteobacteria</taxon>
        <taxon>Vibrionales</taxon>
        <taxon>Vibrionaceae</taxon>
        <taxon>Vibrio</taxon>
    </lineage>
</organism>
<evidence type="ECO:0000256" key="6">
    <source>
        <dbReference type="ARBA" id="ARBA00022840"/>
    </source>
</evidence>
<evidence type="ECO:0000256" key="1">
    <source>
        <dbReference type="ARBA" id="ARBA00004496"/>
    </source>
</evidence>
<keyword evidence="11" id="KW-1185">Reference proteome</keyword>
<comment type="domain">
    <text evidence="8">The N-terminal region contains the highly conserved SGGXDS motif, predicted to be a P-loop motif involved in ATP binding.</text>
</comment>
<dbReference type="EC" id="6.3.4.19" evidence="8"/>
<dbReference type="EMBL" id="JACRUP010000014">
    <property type="protein sequence ID" value="MBC5852476.1"/>
    <property type="molecule type" value="Genomic_DNA"/>
</dbReference>
<dbReference type="InterPro" id="IPR011063">
    <property type="entry name" value="TilS/TtcA_N"/>
</dbReference>
<evidence type="ECO:0000313" key="11">
    <source>
        <dbReference type="Proteomes" id="UP000615796"/>
    </source>
</evidence>
<dbReference type="NCBIfam" id="TIGR02433">
    <property type="entry name" value="lysidine_TilS_C"/>
    <property type="match status" value="1"/>
</dbReference>
<dbReference type="InterPro" id="IPR015262">
    <property type="entry name" value="tRNA_Ile_lys_synt_subst-bd"/>
</dbReference>
<dbReference type="GO" id="GO:0005524">
    <property type="term" value="F:ATP binding"/>
    <property type="evidence" value="ECO:0007669"/>
    <property type="project" value="UniProtKB-UniRule"/>
</dbReference>